<feature type="signal peptide" evidence="4">
    <location>
        <begin position="1"/>
        <end position="22"/>
    </location>
</feature>
<dbReference type="RefSeq" id="WP_290259396.1">
    <property type="nucleotide sequence ID" value="NZ_JAUFQG010000004.1"/>
</dbReference>
<keyword evidence="2 9" id="KW-0378">Hydrolase</keyword>
<evidence type="ECO:0000256" key="3">
    <source>
        <dbReference type="ARBA" id="ARBA00023295"/>
    </source>
</evidence>
<dbReference type="SUPFAM" id="SSF49785">
    <property type="entry name" value="Galactose-binding domain-like"/>
    <property type="match status" value="1"/>
</dbReference>
<dbReference type="Gene3D" id="2.60.120.260">
    <property type="entry name" value="Galactose-binding domain-like"/>
    <property type="match status" value="1"/>
</dbReference>
<dbReference type="SUPFAM" id="SSF49303">
    <property type="entry name" value="beta-Galactosidase/glucuronidase domain"/>
    <property type="match status" value="1"/>
</dbReference>
<evidence type="ECO:0000256" key="2">
    <source>
        <dbReference type="ARBA" id="ARBA00022801"/>
    </source>
</evidence>
<dbReference type="InterPro" id="IPR036156">
    <property type="entry name" value="Beta-gal/glucu_dom_sf"/>
</dbReference>
<evidence type="ECO:0000259" key="8">
    <source>
        <dbReference type="Pfam" id="PF16355"/>
    </source>
</evidence>
<sequence>MLDGKITSKILCVLALSSALIACDNSTSGDTETKASVESVDAANTKILFNDGWYFVQDESASPPAELVEDQWQAINLPHTWNATDTVDAVPGYSRRAGWYRKTFRAGAQGRYRLVFEGANMETQVFLNGQQVGEHIGGYLGFAIELSQGLRFNDNNELWVRVSNRYNPNLIPSQKADFFIHGGITRDVWLEQLPPLFIDQLSIRTPAVSAEQATTELELVFDDQRPAPVSVELRVRVVSPAGEEIISQQQTVSEFTNSLLVSLPAVHKPALWSPTEPQLHRLHVQLFDEQGREIFQREERFGYRWFEMRDNEGFFVNGQRLLLRGTHRHEEHAGVGAAMSNQQHRRDMEQMKSLGVNFVRLGHYPQDPEVYRAADELGLILWDELPWCRGGKGGAEWEQNTERLLRQQILQNMNHPSIAFWSLGNEIYWESDFVGGGDDAVILPYLEKLQALAKRLDPDRMTSIRKYYPGAKVVDAFSPSIWAGWYGGAFGQYETALQHSMQQYPRFLHMEYGGSSHRGRHTEQALGPEGLVQAQVSVEEAMNQAVVTSIAKDTDWNENYMVNLFDWHLSVSEKLPGFAGNAQWAFKDFGTPLRPENPLPYVNQKGLVDRAGAPKDAYYVFASYWSPTPMCYIESHTWAVRYGPSAGRPVKVFCNTHSAELFLNDKSLGALERKPGHYPAHGLVWLVPFREGDNQLQVLGFDDEQQEVARDAMALTYHVGAPGSLEAVVLSAQTGADGESLIVAEAVDKQGRRVVDYSERAYFSVLQGDGQLLENQGTYTGSSTLEMASGMGKIVFKPGRAETVVEFRTQNVKGVYIRLPGTGP</sequence>
<evidence type="ECO:0000259" key="7">
    <source>
        <dbReference type="Pfam" id="PF02837"/>
    </source>
</evidence>
<dbReference type="PANTHER" id="PTHR42732:SF1">
    <property type="entry name" value="BETA-MANNOSIDASE"/>
    <property type="match status" value="1"/>
</dbReference>
<keyword evidence="4" id="KW-0732">Signal</keyword>
<reference evidence="10" key="1">
    <citation type="journal article" date="2019" name="Int. J. Syst. Evol. Microbiol.">
        <title>The Global Catalogue of Microorganisms (GCM) 10K type strain sequencing project: providing services to taxonomists for standard genome sequencing and annotation.</title>
        <authorList>
            <consortium name="The Broad Institute Genomics Platform"/>
            <consortium name="The Broad Institute Genome Sequencing Center for Infectious Disease"/>
            <person name="Wu L."/>
            <person name="Ma J."/>
        </authorList>
    </citation>
    <scope>NUCLEOTIDE SEQUENCE [LARGE SCALE GENOMIC DNA]</scope>
    <source>
        <strain evidence="10">CECT 8570</strain>
    </source>
</reference>
<dbReference type="SUPFAM" id="SSF51445">
    <property type="entry name" value="(Trans)glycosidases"/>
    <property type="match status" value="1"/>
</dbReference>
<dbReference type="PRINTS" id="PR00132">
    <property type="entry name" value="GLHYDRLASE2"/>
</dbReference>
<accession>A0ABV8V1C6</accession>
<feature type="domain" description="Glycosyl hydrolases family 2 sugar binding" evidence="7">
    <location>
        <begin position="96"/>
        <end position="194"/>
    </location>
</feature>
<dbReference type="PROSITE" id="PS51257">
    <property type="entry name" value="PROKAR_LIPOPROTEIN"/>
    <property type="match status" value="1"/>
</dbReference>
<dbReference type="Gene3D" id="3.20.20.80">
    <property type="entry name" value="Glycosidases"/>
    <property type="match status" value="1"/>
</dbReference>
<dbReference type="Pfam" id="PF02837">
    <property type="entry name" value="Glyco_hydro_2_N"/>
    <property type="match status" value="1"/>
</dbReference>
<keyword evidence="10" id="KW-1185">Reference proteome</keyword>
<evidence type="ECO:0000256" key="4">
    <source>
        <dbReference type="SAM" id="SignalP"/>
    </source>
</evidence>
<dbReference type="InterPro" id="IPR051913">
    <property type="entry name" value="GH2_Domain-Containing"/>
</dbReference>
<dbReference type="InterPro" id="IPR006104">
    <property type="entry name" value="Glyco_hydro_2_N"/>
</dbReference>
<evidence type="ECO:0000313" key="10">
    <source>
        <dbReference type="Proteomes" id="UP001595840"/>
    </source>
</evidence>
<dbReference type="Pfam" id="PF00703">
    <property type="entry name" value="Glyco_hydro_2"/>
    <property type="match status" value="1"/>
</dbReference>
<dbReference type="InterPro" id="IPR006103">
    <property type="entry name" value="Glyco_hydro_2_cat"/>
</dbReference>
<dbReference type="InterPro" id="IPR013783">
    <property type="entry name" value="Ig-like_fold"/>
</dbReference>
<dbReference type="Pfam" id="PF02836">
    <property type="entry name" value="Glyco_hydro_2_C"/>
    <property type="match status" value="1"/>
</dbReference>
<dbReference type="PANTHER" id="PTHR42732">
    <property type="entry name" value="BETA-GALACTOSIDASE"/>
    <property type="match status" value="1"/>
</dbReference>
<comment type="caution">
    <text evidence="9">The sequence shown here is derived from an EMBL/GenBank/DDBJ whole genome shotgun (WGS) entry which is preliminary data.</text>
</comment>
<dbReference type="InterPro" id="IPR032311">
    <property type="entry name" value="DUF4982"/>
</dbReference>
<feature type="domain" description="Glycoside hydrolase family 2 immunoglobulin-like beta-sandwich" evidence="5">
    <location>
        <begin position="197"/>
        <end position="304"/>
    </location>
</feature>
<keyword evidence="3" id="KW-0326">Glycosidase</keyword>
<dbReference type="EMBL" id="JBHSCX010000003">
    <property type="protein sequence ID" value="MFC4361663.1"/>
    <property type="molecule type" value="Genomic_DNA"/>
</dbReference>
<evidence type="ECO:0000259" key="6">
    <source>
        <dbReference type="Pfam" id="PF02836"/>
    </source>
</evidence>
<protein>
    <submittedName>
        <fullName evidence="9">Glycoside hydrolase family 2 TIM barrel-domain containing protein</fullName>
    </submittedName>
</protein>
<feature type="domain" description="DUF4982" evidence="8">
    <location>
        <begin position="649"/>
        <end position="708"/>
    </location>
</feature>
<dbReference type="InterPro" id="IPR017853">
    <property type="entry name" value="GH"/>
</dbReference>
<dbReference type="Proteomes" id="UP001595840">
    <property type="component" value="Unassembled WGS sequence"/>
</dbReference>
<dbReference type="InterPro" id="IPR006102">
    <property type="entry name" value="Ig-like_GH2"/>
</dbReference>
<evidence type="ECO:0000259" key="5">
    <source>
        <dbReference type="Pfam" id="PF00703"/>
    </source>
</evidence>
<comment type="similarity">
    <text evidence="1">Belongs to the glycosyl hydrolase 2 family.</text>
</comment>
<organism evidence="9 10">
    <name type="scientific">Simiduia curdlanivorans</name>
    <dbReference type="NCBI Taxonomy" id="1492769"/>
    <lineage>
        <taxon>Bacteria</taxon>
        <taxon>Pseudomonadati</taxon>
        <taxon>Pseudomonadota</taxon>
        <taxon>Gammaproteobacteria</taxon>
        <taxon>Cellvibrionales</taxon>
        <taxon>Cellvibrionaceae</taxon>
        <taxon>Simiduia</taxon>
    </lineage>
</organism>
<dbReference type="InterPro" id="IPR006101">
    <property type="entry name" value="Glyco_hydro_2"/>
</dbReference>
<evidence type="ECO:0000313" key="9">
    <source>
        <dbReference type="EMBL" id="MFC4361663.1"/>
    </source>
</evidence>
<name>A0ABV8V1C6_9GAMM</name>
<dbReference type="GO" id="GO:0016787">
    <property type="term" value="F:hydrolase activity"/>
    <property type="evidence" value="ECO:0007669"/>
    <property type="project" value="UniProtKB-KW"/>
</dbReference>
<dbReference type="Gene3D" id="2.60.40.10">
    <property type="entry name" value="Immunoglobulins"/>
    <property type="match status" value="2"/>
</dbReference>
<gene>
    <name evidence="9" type="ORF">ACFOX3_05070</name>
</gene>
<feature type="domain" description="Glycoside hydrolase family 2 catalytic" evidence="6">
    <location>
        <begin position="309"/>
        <end position="519"/>
    </location>
</feature>
<dbReference type="Pfam" id="PF16355">
    <property type="entry name" value="DUF4982"/>
    <property type="match status" value="1"/>
</dbReference>
<feature type="chain" id="PRO_5045416911" evidence="4">
    <location>
        <begin position="23"/>
        <end position="824"/>
    </location>
</feature>
<evidence type="ECO:0000256" key="1">
    <source>
        <dbReference type="ARBA" id="ARBA00007401"/>
    </source>
</evidence>
<dbReference type="InterPro" id="IPR008979">
    <property type="entry name" value="Galactose-bd-like_sf"/>
</dbReference>
<proteinExistence type="inferred from homology"/>